<evidence type="ECO:0000256" key="4">
    <source>
        <dbReference type="ARBA" id="ARBA00022691"/>
    </source>
</evidence>
<evidence type="ECO:0000313" key="8">
    <source>
        <dbReference type="EMBL" id="MBX7490917.1"/>
    </source>
</evidence>
<evidence type="ECO:0000256" key="3">
    <source>
        <dbReference type="ARBA" id="ARBA00022679"/>
    </source>
</evidence>
<keyword evidence="2 8" id="KW-0489">Methyltransferase</keyword>
<reference evidence="8 9" key="1">
    <citation type="submission" date="2021-08" db="EMBL/GenBank/DDBJ databases">
        <title>Helicobacter spp. isolated from feces of Anatolian Ground Squirrel (Spermophilus xanthoprymnus) in Turkey.</title>
        <authorList>
            <person name="Aydin F."/>
            <person name="Abay S."/>
            <person name="Kayman T."/>
            <person name="Karakaya E."/>
            <person name="Saticioglu I.B."/>
        </authorList>
    </citation>
    <scope>NUCLEOTIDE SEQUENCE [LARGE SCALE GENOMIC DNA]</scope>
    <source>
        <strain evidence="8 9">Faydin-H70</strain>
    </source>
</reference>
<dbReference type="InterPro" id="IPR007848">
    <property type="entry name" value="Small_mtfrase_dom"/>
</dbReference>
<dbReference type="GO" id="GO:0008168">
    <property type="term" value="F:methyltransferase activity"/>
    <property type="evidence" value="ECO:0007669"/>
    <property type="project" value="UniProtKB-KW"/>
</dbReference>
<evidence type="ECO:0000256" key="5">
    <source>
        <dbReference type="ARBA" id="ARBA00048391"/>
    </source>
</evidence>
<name>A0ABS7JNF8_9HELI</name>
<evidence type="ECO:0000259" key="7">
    <source>
        <dbReference type="Pfam" id="PF17827"/>
    </source>
</evidence>
<dbReference type="CDD" id="cd02440">
    <property type="entry name" value="AdoMet_MTases"/>
    <property type="match status" value="1"/>
</dbReference>
<keyword evidence="3" id="KW-0808">Transferase</keyword>
<sequence length="296" mass="33588">MLHKDSKTNYTKANSIEALLDVGAQILQQNAISRARLEAEILLGFVLGLQRVELHIFSNNPVESFFVESYFRLLKRRANQEPIEYLIEKVSFYGEELYISYGALIPRPETEILVNKALELIDQKDCKNIVEIGVGSGAISVLLAHLNKSLTKKDSALTLHASDISPEALFIAYVNKVNFKVDNLSLHHSSYLDFNIKMGLKFDLLISNPPYIKNGTLLPKSLAYEPQNALFGGERGDEMLHHIINLAYQNQIPYLLCEMGYDQRESIQTHLKEIPHRALEFYKDLAGLDRGFMVSF</sequence>
<keyword evidence="9" id="KW-1185">Reference proteome</keyword>
<protein>
    <recommendedName>
        <fullName evidence="1">peptide chain release factor N(5)-glutamine methyltransferase</fullName>
        <ecNumber evidence="1">2.1.1.297</ecNumber>
    </recommendedName>
</protein>
<dbReference type="RefSeq" id="WP_221532175.1">
    <property type="nucleotide sequence ID" value="NZ_JAIGYP010000006.1"/>
</dbReference>
<dbReference type="InterPro" id="IPR004556">
    <property type="entry name" value="HemK-like"/>
</dbReference>
<dbReference type="Pfam" id="PF05175">
    <property type="entry name" value="MTS"/>
    <property type="match status" value="1"/>
</dbReference>
<dbReference type="InterPro" id="IPR002052">
    <property type="entry name" value="DNA_methylase_N6_adenine_CS"/>
</dbReference>
<dbReference type="EC" id="2.1.1.297" evidence="1"/>
<dbReference type="InterPro" id="IPR050320">
    <property type="entry name" value="N5-glutamine_MTase"/>
</dbReference>
<feature type="domain" description="Methyltransferase small" evidence="6">
    <location>
        <begin position="118"/>
        <end position="214"/>
    </location>
</feature>
<evidence type="ECO:0000313" key="9">
    <source>
        <dbReference type="Proteomes" id="UP000700059"/>
    </source>
</evidence>
<evidence type="ECO:0000256" key="1">
    <source>
        <dbReference type="ARBA" id="ARBA00012771"/>
    </source>
</evidence>
<dbReference type="SUPFAM" id="SSF53335">
    <property type="entry name" value="S-adenosyl-L-methionine-dependent methyltransferases"/>
    <property type="match status" value="1"/>
</dbReference>
<dbReference type="EMBL" id="JAIGYQ010000006">
    <property type="protein sequence ID" value="MBX7490917.1"/>
    <property type="molecule type" value="Genomic_DNA"/>
</dbReference>
<evidence type="ECO:0000256" key="2">
    <source>
        <dbReference type="ARBA" id="ARBA00022603"/>
    </source>
</evidence>
<comment type="caution">
    <text evidence="8">The sequence shown here is derived from an EMBL/GenBank/DDBJ whole genome shotgun (WGS) entry which is preliminary data.</text>
</comment>
<gene>
    <name evidence="8" type="ORF">K4G57_05500</name>
</gene>
<dbReference type="Proteomes" id="UP000700059">
    <property type="component" value="Unassembled WGS sequence"/>
</dbReference>
<feature type="domain" description="Release factor glutamine methyltransferase N-terminal" evidence="7">
    <location>
        <begin position="19"/>
        <end position="87"/>
    </location>
</feature>
<dbReference type="InterPro" id="IPR029063">
    <property type="entry name" value="SAM-dependent_MTases_sf"/>
</dbReference>
<organism evidence="8 9">
    <name type="scientific">Helicobacter turcicus</name>
    <dbReference type="NCBI Taxonomy" id="2867412"/>
    <lineage>
        <taxon>Bacteria</taxon>
        <taxon>Pseudomonadati</taxon>
        <taxon>Campylobacterota</taxon>
        <taxon>Epsilonproteobacteria</taxon>
        <taxon>Campylobacterales</taxon>
        <taxon>Helicobacteraceae</taxon>
        <taxon>Helicobacter</taxon>
    </lineage>
</organism>
<evidence type="ECO:0000259" key="6">
    <source>
        <dbReference type="Pfam" id="PF05175"/>
    </source>
</evidence>
<dbReference type="Pfam" id="PF17827">
    <property type="entry name" value="PrmC_N"/>
    <property type="match status" value="1"/>
</dbReference>
<dbReference type="Gene3D" id="3.40.50.150">
    <property type="entry name" value="Vaccinia Virus protein VP39"/>
    <property type="match status" value="1"/>
</dbReference>
<dbReference type="PROSITE" id="PS00092">
    <property type="entry name" value="N6_MTASE"/>
    <property type="match status" value="1"/>
</dbReference>
<dbReference type="NCBIfam" id="TIGR00536">
    <property type="entry name" value="hemK_fam"/>
    <property type="match status" value="1"/>
</dbReference>
<dbReference type="Gene3D" id="1.10.8.10">
    <property type="entry name" value="DNA helicase RuvA subunit, C-terminal domain"/>
    <property type="match status" value="1"/>
</dbReference>
<proteinExistence type="predicted"/>
<dbReference type="InterPro" id="IPR040758">
    <property type="entry name" value="PrmC_N"/>
</dbReference>
<dbReference type="PANTHER" id="PTHR18895:SF74">
    <property type="entry name" value="MTRF1L RELEASE FACTOR GLUTAMINE METHYLTRANSFERASE"/>
    <property type="match status" value="1"/>
</dbReference>
<dbReference type="PANTHER" id="PTHR18895">
    <property type="entry name" value="HEMK METHYLTRANSFERASE"/>
    <property type="match status" value="1"/>
</dbReference>
<dbReference type="GO" id="GO:0032259">
    <property type="term" value="P:methylation"/>
    <property type="evidence" value="ECO:0007669"/>
    <property type="project" value="UniProtKB-KW"/>
</dbReference>
<comment type="catalytic activity">
    <reaction evidence="5">
        <text>L-glutaminyl-[peptide chain release factor] + S-adenosyl-L-methionine = N(5)-methyl-L-glutaminyl-[peptide chain release factor] + S-adenosyl-L-homocysteine + H(+)</text>
        <dbReference type="Rhea" id="RHEA:42896"/>
        <dbReference type="Rhea" id="RHEA-COMP:10271"/>
        <dbReference type="Rhea" id="RHEA-COMP:10272"/>
        <dbReference type="ChEBI" id="CHEBI:15378"/>
        <dbReference type="ChEBI" id="CHEBI:30011"/>
        <dbReference type="ChEBI" id="CHEBI:57856"/>
        <dbReference type="ChEBI" id="CHEBI:59789"/>
        <dbReference type="ChEBI" id="CHEBI:61891"/>
        <dbReference type="EC" id="2.1.1.297"/>
    </reaction>
</comment>
<keyword evidence="4" id="KW-0949">S-adenosyl-L-methionine</keyword>
<accession>A0ABS7JNF8</accession>